<reference evidence="3 4" key="1">
    <citation type="journal article" date="2009" name="Stand. Genomic Sci.">
        <title>Complete genome sequence of Stackebrandtia nassauensis type strain (LLR-40K-21).</title>
        <authorList>
            <person name="Munk C."/>
            <person name="Lapidus A."/>
            <person name="Copeland A."/>
            <person name="Jando M."/>
            <person name="Mayilraj S."/>
            <person name="Glavina Del Rio T."/>
            <person name="Nolan M."/>
            <person name="Chen F."/>
            <person name="Lucas S."/>
            <person name="Tice H."/>
            <person name="Cheng J.F."/>
            <person name="Han C."/>
            <person name="Detter J.C."/>
            <person name="Bruce D."/>
            <person name="Goodwin L."/>
            <person name="Chain P."/>
            <person name="Pitluck S."/>
            <person name="Goker M."/>
            <person name="Ovchinikova G."/>
            <person name="Pati A."/>
            <person name="Ivanova N."/>
            <person name="Mavromatis K."/>
            <person name="Chen A."/>
            <person name="Palaniappan K."/>
            <person name="Land M."/>
            <person name="Hauser L."/>
            <person name="Chang Y.J."/>
            <person name="Jeffries C.D."/>
            <person name="Bristow J."/>
            <person name="Eisen J.A."/>
            <person name="Markowitz V."/>
            <person name="Hugenholtz P."/>
            <person name="Kyrpides N.C."/>
            <person name="Klenk H.P."/>
        </authorList>
    </citation>
    <scope>NUCLEOTIDE SEQUENCE [LARGE SCALE GENOMIC DNA]</scope>
    <source>
        <strain evidence="4">DSM 44728 / CIP 108903 / NRRL B-16338 / NBRC 102104 / LLR-40K-21</strain>
    </source>
</reference>
<dbReference type="SUPFAM" id="SSF52266">
    <property type="entry name" value="SGNH hydrolase"/>
    <property type="match status" value="1"/>
</dbReference>
<dbReference type="CDD" id="cd01833">
    <property type="entry name" value="XynB_like"/>
    <property type="match status" value="1"/>
</dbReference>
<dbReference type="RefSeq" id="WP_013020062.1">
    <property type="nucleotide sequence ID" value="NC_013947.1"/>
</dbReference>
<evidence type="ECO:0000256" key="1">
    <source>
        <dbReference type="SAM" id="MobiDB-lite"/>
    </source>
</evidence>
<dbReference type="InterPro" id="IPR013830">
    <property type="entry name" value="SGNH_hydro"/>
</dbReference>
<dbReference type="AlphaFoldDB" id="D3Q8P9"/>
<gene>
    <name evidence="3" type="ordered locus">Snas_4850</name>
</gene>
<protein>
    <submittedName>
        <fullName evidence="3">Lipolytic protein G-D-S-L family</fullName>
    </submittedName>
</protein>
<dbReference type="KEGG" id="sna:Snas_4850"/>
<dbReference type="InterPro" id="IPR036514">
    <property type="entry name" value="SGNH_hydro_sf"/>
</dbReference>
<name>D3Q8P9_STANL</name>
<dbReference type="PANTHER" id="PTHR30383:SF2">
    <property type="entry name" value="CELLULOSE-BINDING PROTEIN"/>
    <property type="match status" value="1"/>
</dbReference>
<evidence type="ECO:0000313" key="3">
    <source>
        <dbReference type="EMBL" id="ADD44491.1"/>
    </source>
</evidence>
<dbReference type="STRING" id="446470.Snas_4850"/>
<dbReference type="PANTHER" id="PTHR30383">
    <property type="entry name" value="THIOESTERASE 1/PROTEASE 1/LYSOPHOSPHOLIPASE L1"/>
    <property type="match status" value="1"/>
</dbReference>
<proteinExistence type="predicted"/>
<dbReference type="HOGENOM" id="CLU_044083_4_1_11"/>
<accession>D3Q8P9</accession>
<dbReference type="Proteomes" id="UP000000844">
    <property type="component" value="Chromosome"/>
</dbReference>
<sequence>MRRWARAVVPLLALVLVAAVSLATVGRDVSNDAERMNPASDRSITVMPMGDSITGSTGCWRALLWAKLRGTGHKNVDFTGNGIGPECDSIFDDDAVAYSGTRVVDMKPDSTFLKTLRTTGKSARIALMHLGSNDIRDDKSIEEILDGYTTIAGLLRQANPDIVILVAQLIPITTSPMDKDCPQCPGKVEELNEAIPGWAKDMDRKSSPITVVDQHDGFDPGDDTYDGLHPDDSGGRKMADKWFEAIDEVVGDR</sequence>
<evidence type="ECO:0000259" key="2">
    <source>
        <dbReference type="Pfam" id="PF13472"/>
    </source>
</evidence>
<dbReference type="Gene3D" id="3.40.50.1110">
    <property type="entry name" value="SGNH hydrolase"/>
    <property type="match status" value="1"/>
</dbReference>
<dbReference type="GO" id="GO:0004622">
    <property type="term" value="F:phosphatidylcholine lysophospholipase activity"/>
    <property type="evidence" value="ECO:0007669"/>
    <property type="project" value="TreeGrafter"/>
</dbReference>
<dbReference type="Pfam" id="PF13472">
    <property type="entry name" value="Lipase_GDSL_2"/>
    <property type="match status" value="1"/>
</dbReference>
<keyword evidence="4" id="KW-1185">Reference proteome</keyword>
<organism evidence="3 4">
    <name type="scientific">Stackebrandtia nassauensis (strain DSM 44728 / CIP 108903 / NRRL B-16338 / NBRC 102104 / LLR-40K-21)</name>
    <dbReference type="NCBI Taxonomy" id="446470"/>
    <lineage>
        <taxon>Bacteria</taxon>
        <taxon>Bacillati</taxon>
        <taxon>Actinomycetota</taxon>
        <taxon>Actinomycetes</taxon>
        <taxon>Glycomycetales</taxon>
        <taxon>Glycomycetaceae</taxon>
        <taxon>Stackebrandtia</taxon>
    </lineage>
</organism>
<feature type="region of interest" description="Disordered" evidence="1">
    <location>
        <begin position="210"/>
        <end position="233"/>
    </location>
</feature>
<dbReference type="eggNOG" id="COG2755">
    <property type="taxonomic scope" value="Bacteria"/>
</dbReference>
<evidence type="ECO:0000313" key="4">
    <source>
        <dbReference type="Proteomes" id="UP000000844"/>
    </source>
</evidence>
<dbReference type="InterPro" id="IPR051532">
    <property type="entry name" value="Ester_Hydrolysis_Enzymes"/>
</dbReference>
<dbReference type="EMBL" id="CP001778">
    <property type="protein sequence ID" value="ADD44491.1"/>
    <property type="molecule type" value="Genomic_DNA"/>
</dbReference>
<feature type="domain" description="SGNH hydrolase-type esterase" evidence="2">
    <location>
        <begin position="49"/>
        <end position="234"/>
    </location>
</feature>